<evidence type="ECO:0000313" key="7">
    <source>
        <dbReference type="EnsemblMetazoa" id="SCAU011640-PA"/>
    </source>
</evidence>
<dbReference type="InterPro" id="IPR045853">
    <property type="entry name" value="Pep_chain_release_fac_I_sf"/>
</dbReference>
<dbReference type="PANTHER" id="PTHR46203">
    <property type="entry name" value="PROBABLE PEPTIDE CHAIN RELEASE FACTOR C12ORF65"/>
    <property type="match status" value="1"/>
</dbReference>
<proteinExistence type="inferred from homology"/>
<reference evidence="7" key="1">
    <citation type="submission" date="2020-05" db="UniProtKB">
        <authorList>
            <consortium name="EnsemblMetazoa"/>
        </authorList>
    </citation>
    <scope>IDENTIFICATION</scope>
    <source>
        <strain evidence="7">USDA</strain>
    </source>
</reference>
<evidence type="ECO:0000256" key="3">
    <source>
        <dbReference type="ARBA" id="ARBA00022946"/>
    </source>
</evidence>
<name>A0A1I8PVY9_STOCA</name>
<dbReference type="VEuPathDB" id="VectorBase:SCAU011640"/>
<dbReference type="EnsemblMetazoa" id="SCAU011640-RA">
    <property type="protein sequence ID" value="SCAU011640-PA"/>
    <property type="gene ID" value="SCAU011640"/>
</dbReference>
<dbReference type="OrthoDB" id="277888at2759"/>
<evidence type="ECO:0000256" key="1">
    <source>
        <dbReference type="ARBA" id="ARBA00004173"/>
    </source>
</evidence>
<dbReference type="Proteomes" id="UP000095300">
    <property type="component" value="Unassembled WGS sequence"/>
</dbReference>
<evidence type="ECO:0000259" key="6">
    <source>
        <dbReference type="Pfam" id="PF00472"/>
    </source>
</evidence>
<dbReference type="Gene3D" id="3.30.160.20">
    <property type="match status" value="1"/>
</dbReference>
<dbReference type="InterPro" id="IPR000352">
    <property type="entry name" value="Pep_chain_release_fac_I"/>
</dbReference>
<evidence type="ECO:0000256" key="2">
    <source>
        <dbReference type="ARBA" id="ARBA00010835"/>
    </source>
</evidence>
<dbReference type="GO" id="GO:0003747">
    <property type="term" value="F:translation release factor activity"/>
    <property type="evidence" value="ECO:0007669"/>
    <property type="project" value="InterPro"/>
</dbReference>
<dbReference type="AlphaFoldDB" id="A0A1I8PVY9"/>
<evidence type="ECO:0000256" key="5">
    <source>
        <dbReference type="SAM" id="MobiDB-lite"/>
    </source>
</evidence>
<dbReference type="SUPFAM" id="SSF75620">
    <property type="entry name" value="Release factor"/>
    <property type="match status" value="1"/>
</dbReference>
<keyword evidence="8" id="KW-1185">Reference proteome</keyword>
<dbReference type="InterPro" id="IPR052405">
    <property type="entry name" value="Mito_Transl_Release_Factor"/>
</dbReference>
<sequence length="183" mass="21182">MYNLCFRLLRAGIAVQRSIISHSTTNALTKPVVTIKSPAHFSSLLFYRFKHQQLDYSRYPTLNEEDLEETFTRGSGPGGQAVNKTSNCVLLRHLPTNIVVKCHIHRSAQKNRVEARKILLEKLDAQLNGEYSIQSQLKQLENKKSAERKRRQTKLQEMKQKWKEREEQEGEGENKIPPPDQKV</sequence>
<keyword evidence="3" id="KW-0809">Transit peptide</keyword>
<evidence type="ECO:0000256" key="4">
    <source>
        <dbReference type="ARBA" id="ARBA00023128"/>
    </source>
</evidence>
<evidence type="ECO:0000313" key="8">
    <source>
        <dbReference type="Proteomes" id="UP000095300"/>
    </source>
</evidence>
<dbReference type="KEGG" id="scac:106082658"/>
<dbReference type="GO" id="GO:0005739">
    <property type="term" value="C:mitochondrion"/>
    <property type="evidence" value="ECO:0007669"/>
    <property type="project" value="UniProtKB-SubCell"/>
</dbReference>
<dbReference type="Pfam" id="PF00472">
    <property type="entry name" value="RF-1"/>
    <property type="match status" value="1"/>
</dbReference>
<dbReference type="PANTHER" id="PTHR46203:SF1">
    <property type="entry name" value="MITOCHONDRIAL TRANSLATION RELEASE FACTOR IN RESCUE"/>
    <property type="match status" value="1"/>
</dbReference>
<protein>
    <recommendedName>
        <fullName evidence="6">Prokaryotic-type class I peptide chain release factors domain-containing protein</fullName>
    </recommendedName>
</protein>
<comment type="subcellular location">
    <subcellularLocation>
        <location evidence="1">Mitochondrion</location>
    </subcellularLocation>
</comment>
<feature type="compositionally biased region" description="Basic and acidic residues" evidence="5">
    <location>
        <begin position="154"/>
        <end position="166"/>
    </location>
</feature>
<organism evidence="7 8">
    <name type="scientific">Stomoxys calcitrans</name>
    <name type="common">Stable fly</name>
    <name type="synonym">Conops calcitrans</name>
    <dbReference type="NCBI Taxonomy" id="35570"/>
    <lineage>
        <taxon>Eukaryota</taxon>
        <taxon>Metazoa</taxon>
        <taxon>Ecdysozoa</taxon>
        <taxon>Arthropoda</taxon>
        <taxon>Hexapoda</taxon>
        <taxon>Insecta</taxon>
        <taxon>Pterygota</taxon>
        <taxon>Neoptera</taxon>
        <taxon>Endopterygota</taxon>
        <taxon>Diptera</taxon>
        <taxon>Brachycera</taxon>
        <taxon>Muscomorpha</taxon>
        <taxon>Muscoidea</taxon>
        <taxon>Muscidae</taxon>
        <taxon>Stomoxys</taxon>
    </lineage>
</organism>
<keyword evidence="4" id="KW-0496">Mitochondrion</keyword>
<accession>A0A1I8PVY9</accession>
<feature type="domain" description="Prokaryotic-type class I peptide chain release factors" evidence="6">
    <location>
        <begin position="62"/>
        <end position="159"/>
    </location>
</feature>
<gene>
    <name evidence="7" type="primary">106082658</name>
</gene>
<comment type="similarity">
    <text evidence="2">Belongs to the prokaryotic/mitochondrial release factor family.</text>
</comment>
<feature type="region of interest" description="Disordered" evidence="5">
    <location>
        <begin position="140"/>
        <end position="183"/>
    </location>
</feature>